<comment type="caution">
    <text evidence="3">The sequence shown here is derived from an EMBL/GenBank/DDBJ whole genome shotgun (WGS) entry which is preliminary data.</text>
</comment>
<evidence type="ECO:0000256" key="1">
    <source>
        <dbReference type="SAM" id="Coils"/>
    </source>
</evidence>
<dbReference type="EMBL" id="SIHI01000001">
    <property type="protein sequence ID" value="TWT59002.1"/>
    <property type="molecule type" value="Genomic_DNA"/>
</dbReference>
<evidence type="ECO:0000256" key="2">
    <source>
        <dbReference type="SAM" id="MobiDB-lite"/>
    </source>
</evidence>
<reference evidence="3 4" key="1">
    <citation type="submission" date="2019-02" db="EMBL/GenBank/DDBJ databases">
        <title>Deep-cultivation of Planctomycetes and their phenomic and genomic characterization uncovers novel biology.</title>
        <authorList>
            <person name="Wiegand S."/>
            <person name="Jogler M."/>
            <person name="Boedeker C."/>
            <person name="Pinto D."/>
            <person name="Vollmers J."/>
            <person name="Rivas-Marin E."/>
            <person name="Kohn T."/>
            <person name="Peeters S.H."/>
            <person name="Heuer A."/>
            <person name="Rast P."/>
            <person name="Oberbeckmann S."/>
            <person name="Bunk B."/>
            <person name="Jeske O."/>
            <person name="Meyerdierks A."/>
            <person name="Storesund J.E."/>
            <person name="Kallscheuer N."/>
            <person name="Luecker S."/>
            <person name="Lage O.M."/>
            <person name="Pohl T."/>
            <person name="Merkel B.J."/>
            <person name="Hornburger P."/>
            <person name="Mueller R.-W."/>
            <person name="Bruemmer F."/>
            <person name="Labrenz M."/>
            <person name="Spormann A.M."/>
            <person name="Op Den Camp H."/>
            <person name="Overmann J."/>
            <person name="Amann R."/>
            <person name="Jetten M.S.M."/>
            <person name="Mascher T."/>
            <person name="Medema M.H."/>
            <person name="Devos D.P."/>
            <person name="Kaster A.-K."/>
            <person name="Ovreas L."/>
            <person name="Rohde M."/>
            <person name="Galperin M.Y."/>
            <person name="Jogler C."/>
        </authorList>
    </citation>
    <scope>NUCLEOTIDE SEQUENCE [LARGE SCALE GENOMIC DNA]</scope>
    <source>
        <strain evidence="3 4">KOR42</strain>
    </source>
</reference>
<protein>
    <submittedName>
        <fullName evidence="3">Uncharacterized protein</fullName>
    </submittedName>
</protein>
<keyword evidence="1" id="KW-0175">Coiled coil</keyword>
<dbReference type="RefSeq" id="WP_146509777.1">
    <property type="nucleotide sequence ID" value="NZ_SIHI01000001.1"/>
</dbReference>
<dbReference type="Proteomes" id="UP000317243">
    <property type="component" value="Unassembled WGS sequence"/>
</dbReference>
<dbReference type="AlphaFoldDB" id="A0A5C5XAU5"/>
<organism evidence="3 4">
    <name type="scientific">Thalassoglobus neptunius</name>
    <dbReference type="NCBI Taxonomy" id="1938619"/>
    <lineage>
        <taxon>Bacteria</taxon>
        <taxon>Pseudomonadati</taxon>
        <taxon>Planctomycetota</taxon>
        <taxon>Planctomycetia</taxon>
        <taxon>Planctomycetales</taxon>
        <taxon>Planctomycetaceae</taxon>
        <taxon>Thalassoglobus</taxon>
    </lineage>
</organism>
<sequence>MSDKQNQVQVRMNQIEHTLKQLKQSEGQVDTLKEELKEAKADVDRYFKMLRKLNEEIVEISNGQSFLPFNDDDIDYTSTPGLETVGQILAKARLENRKSLDSPLAVLVGYGVTPKQITSLQDGMSVSTVSELADAIDKNGDWWSDVPKVGRTTAQSIEEAVRKAMSERTPVSSEPTETEDDPRKRKCLDCGFFREQDEENCVCGKSEFELAEYEDESPQGDSEIDPNDVESVPIYGPEGKELATLHLASIGDDWVSCFDLTLASGETVGRKVPHHASQPFMSKQDAFEDAAMSAAYELEGLGWEAEAAIVKDWAMNRESVEQADPVEAA</sequence>
<accession>A0A5C5XAU5</accession>
<keyword evidence="4" id="KW-1185">Reference proteome</keyword>
<name>A0A5C5XAU5_9PLAN</name>
<gene>
    <name evidence="3" type="ORF">KOR42_23890</name>
</gene>
<evidence type="ECO:0000313" key="4">
    <source>
        <dbReference type="Proteomes" id="UP000317243"/>
    </source>
</evidence>
<feature type="region of interest" description="Disordered" evidence="2">
    <location>
        <begin position="163"/>
        <end position="184"/>
    </location>
</feature>
<proteinExistence type="predicted"/>
<feature type="coiled-coil region" evidence="1">
    <location>
        <begin position="5"/>
        <end position="56"/>
    </location>
</feature>
<evidence type="ECO:0000313" key="3">
    <source>
        <dbReference type="EMBL" id="TWT59002.1"/>
    </source>
</evidence>